<dbReference type="AlphaFoldDB" id="A9D838"/>
<dbReference type="RefSeq" id="WP_005499014.1">
    <property type="nucleotide sequence ID" value="NZ_ABIC01000014.1"/>
</dbReference>
<evidence type="ECO:0000313" key="1">
    <source>
        <dbReference type="EMBL" id="EDQ00928.1"/>
    </source>
</evidence>
<reference evidence="1 2" key="1">
    <citation type="submission" date="2007-10" db="EMBL/GenBank/DDBJ databases">
        <authorList>
            <person name="Yayanos A."/>
            <person name="Ferriera S."/>
            <person name="Johnson J."/>
            <person name="Kravitz S."/>
            <person name="Halpern A."/>
            <person name="Remington K."/>
            <person name="Beeson K."/>
            <person name="Tran B."/>
            <person name="Rogers Y.-H."/>
            <person name="Friedman R."/>
            <person name="Venter J.C."/>
        </authorList>
    </citation>
    <scope>NUCLEOTIDE SEQUENCE [LARGE SCALE GENOMIC DNA]</scope>
    <source>
        <strain evidence="1 2">KT99</strain>
    </source>
</reference>
<organism evidence="1 2">
    <name type="scientific">Shewanella benthica KT99</name>
    <dbReference type="NCBI Taxonomy" id="314608"/>
    <lineage>
        <taxon>Bacteria</taxon>
        <taxon>Pseudomonadati</taxon>
        <taxon>Pseudomonadota</taxon>
        <taxon>Gammaproteobacteria</taxon>
        <taxon>Alteromonadales</taxon>
        <taxon>Shewanellaceae</taxon>
        <taxon>Shewanella</taxon>
    </lineage>
</organism>
<accession>A9D838</accession>
<dbReference type="STRING" id="314608.KT99_06839"/>
<dbReference type="EMBL" id="ABIC01000014">
    <property type="protein sequence ID" value="EDQ00928.1"/>
    <property type="molecule type" value="Genomic_DNA"/>
</dbReference>
<protein>
    <submittedName>
        <fullName evidence="1">Uncharacterized protein</fullName>
    </submittedName>
</protein>
<gene>
    <name evidence="1" type="ORF">KT99_06839</name>
</gene>
<sequence>MDKTVTSYGFEHAKPNYEKNANVGIMVYDIIIDICSVSSSSW</sequence>
<dbReference type="Proteomes" id="UP000005839">
    <property type="component" value="Unassembled WGS sequence"/>
</dbReference>
<comment type="caution">
    <text evidence="1">The sequence shown here is derived from an EMBL/GenBank/DDBJ whole genome shotgun (WGS) entry which is preliminary data.</text>
</comment>
<proteinExistence type="predicted"/>
<keyword evidence="2" id="KW-1185">Reference proteome</keyword>
<evidence type="ECO:0000313" key="2">
    <source>
        <dbReference type="Proteomes" id="UP000005839"/>
    </source>
</evidence>
<name>A9D838_9GAMM</name>